<keyword evidence="2" id="KW-1185">Reference proteome</keyword>
<dbReference type="Proteomes" id="UP001046870">
    <property type="component" value="Chromosome 8"/>
</dbReference>
<comment type="caution">
    <text evidence="1">The sequence shown here is derived from an EMBL/GenBank/DDBJ whole genome shotgun (WGS) entry which is preliminary data.</text>
</comment>
<evidence type="ECO:0000313" key="2">
    <source>
        <dbReference type="Proteomes" id="UP001046870"/>
    </source>
</evidence>
<evidence type="ECO:0000313" key="1">
    <source>
        <dbReference type="EMBL" id="KAG7472215.1"/>
    </source>
</evidence>
<dbReference type="AlphaFoldDB" id="A0A9D3TC66"/>
<accession>A0A9D3TC66</accession>
<organism evidence="1 2">
    <name type="scientific">Megalops atlanticus</name>
    <name type="common">Tarpon</name>
    <name type="synonym">Clupea gigantea</name>
    <dbReference type="NCBI Taxonomy" id="7932"/>
    <lineage>
        <taxon>Eukaryota</taxon>
        <taxon>Metazoa</taxon>
        <taxon>Chordata</taxon>
        <taxon>Craniata</taxon>
        <taxon>Vertebrata</taxon>
        <taxon>Euteleostomi</taxon>
        <taxon>Actinopterygii</taxon>
        <taxon>Neopterygii</taxon>
        <taxon>Teleostei</taxon>
        <taxon>Elopiformes</taxon>
        <taxon>Megalopidae</taxon>
        <taxon>Megalops</taxon>
    </lineage>
</organism>
<gene>
    <name evidence="1" type="ORF">MATL_G00106480</name>
</gene>
<name>A0A9D3TC66_MEGAT</name>
<dbReference type="EMBL" id="JAFDVH010000008">
    <property type="protein sequence ID" value="KAG7472215.1"/>
    <property type="molecule type" value="Genomic_DNA"/>
</dbReference>
<protein>
    <submittedName>
        <fullName evidence="1">Uncharacterized protein</fullName>
    </submittedName>
</protein>
<sequence>MIQRAQICLTIQQTLNFFNSHFKVLVMKYPSKLMHCFIIYENDCVHLYLIFSTNISALFVAFRIKNVASYYSGLHSQVAFFIPVVLYHNVNVSHSELSDQVGCLPTQVMFCCCSGGKLTHGFCNSSTSLLSVIWTYIKMTMCVIRGSIKAEYRIHSGQQQTVAAFI</sequence>
<reference evidence="1" key="1">
    <citation type="submission" date="2021-01" db="EMBL/GenBank/DDBJ databases">
        <authorList>
            <person name="Zahm M."/>
            <person name="Roques C."/>
            <person name="Cabau C."/>
            <person name="Klopp C."/>
            <person name="Donnadieu C."/>
            <person name="Jouanno E."/>
            <person name="Lampietro C."/>
            <person name="Louis A."/>
            <person name="Herpin A."/>
            <person name="Echchiki A."/>
            <person name="Berthelot C."/>
            <person name="Parey E."/>
            <person name="Roest-Crollius H."/>
            <person name="Braasch I."/>
            <person name="Postlethwait J."/>
            <person name="Bobe J."/>
            <person name="Montfort J."/>
            <person name="Bouchez O."/>
            <person name="Begum T."/>
            <person name="Mejri S."/>
            <person name="Adams A."/>
            <person name="Chen W.-J."/>
            <person name="Guiguen Y."/>
        </authorList>
    </citation>
    <scope>NUCLEOTIDE SEQUENCE</scope>
    <source>
        <strain evidence="1">YG-15Mar2019-1</strain>
        <tissue evidence="1">Brain</tissue>
    </source>
</reference>
<proteinExistence type="predicted"/>